<comment type="caution">
    <text evidence="4">The sequence shown here is derived from an EMBL/GenBank/DDBJ whole genome shotgun (WGS) entry which is preliminary data.</text>
</comment>
<dbReference type="GO" id="GO:0006457">
    <property type="term" value="P:protein folding"/>
    <property type="evidence" value="ECO:0007669"/>
    <property type="project" value="TreeGrafter"/>
</dbReference>
<reference evidence="4 5" key="1">
    <citation type="journal article" date="2017" name="PLoS Biol.">
        <title>The sea cucumber genome provides insights into morphological evolution and visceral regeneration.</title>
        <authorList>
            <person name="Zhang X."/>
            <person name="Sun L."/>
            <person name="Yuan J."/>
            <person name="Sun Y."/>
            <person name="Gao Y."/>
            <person name="Zhang L."/>
            <person name="Li S."/>
            <person name="Dai H."/>
            <person name="Hamel J.F."/>
            <person name="Liu C."/>
            <person name="Yu Y."/>
            <person name="Liu S."/>
            <person name="Lin W."/>
            <person name="Guo K."/>
            <person name="Jin S."/>
            <person name="Xu P."/>
            <person name="Storey K.B."/>
            <person name="Huan P."/>
            <person name="Zhang T."/>
            <person name="Zhou Y."/>
            <person name="Zhang J."/>
            <person name="Lin C."/>
            <person name="Li X."/>
            <person name="Xing L."/>
            <person name="Huo D."/>
            <person name="Sun M."/>
            <person name="Wang L."/>
            <person name="Mercier A."/>
            <person name="Li F."/>
            <person name="Yang H."/>
            <person name="Xiang J."/>
        </authorList>
    </citation>
    <scope>NUCLEOTIDE SEQUENCE [LARGE SCALE GENOMIC DNA]</scope>
    <source>
        <strain evidence="4">Shaxun</strain>
        <tissue evidence="4">Muscle</tissue>
    </source>
</reference>
<evidence type="ECO:0000313" key="5">
    <source>
        <dbReference type="Proteomes" id="UP000230750"/>
    </source>
</evidence>
<dbReference type="PROSITE" id="PS51203">
    <property type="entry name" value="CS"/>
    <property type="match status" value="1"/>
</dbReference>
<dbReference type="OrthoDB" id="1564555at2759"/>
<dbReference type="GO" id="GO:0051087">
    <property type="term" value="F:protein-folding chaperone binding"/>
    <property type="evidence" value="ECO:0007669"/>
    <property type="project" value="TreeGrafter"/>
</dbReference>
<feature type="domain" description="CS" evidence="3">
    <location>
        <begin position="5"/>
        <end position="95"/>
    </location>
</feature>
<dbReference type="CDD" id="cd06465">
    <property type="entry name" value="p23_hB-ind1_like"/>
    <property type="match status" value="1"/>
</dbReference>
<feature type="compositionally biased region" description="Basic and acidic residues" evidence="2">
    <location>
        <begin position="165"/>
        <end position="175"/>
    </location>
</feature>
<dbReference type="FunFam" id="2.60.40.790:FF:000013">
    <property type="entry name" value="Very-long-chain (3R)-3-hydroxyacyl-CoA dehydratase"/>
    <property type="match status" value="1"/>
</dbReference>
<evidence type="ECO:0000256" key="2">
    <source>
        <dbReference type="SAM" id="MobiDB-lite"/>
    </source>
</evidence>
<dbReference type="PANTHER" id="PTHR22932:SF1">
    <property type="entry name" value="CO-CHAPERONE PROTEIN DAF-41"/>
    <property type="match status" value="1"/>
</dbReference>
<dbReference type="EMBL" id="MRZV01001320">
    <property type="protein sequence ID" value="PIK38737.1"/>
    <property type="molecule type" value="Genomic_DNA"/>
</dbReference>
<evidence type="ECO:0000313" key="4">
    <source>
        <dbReference type="EMBL" id="PIK38737.1"/>
    </source>
</evidence>
<dbReference type="GO" id="GO:0051131">
    <property type="term" value="P:chaperone-mediated protein complex assembly"/>
    <property type="evidence" value="ECO:0007669"/>
    <property type="project" value="TreeGrafter"/>
</dbReference>
<dbReference type="InterPro" id="IPR008978">
    <property type="entry name" value="HSP20-like_chaperone"/>
</dbReference>
<dbReference type="InterPro" id="IPR007052">
    <property type="entry name" value="CS_dom"/>
</dbReference>
<feature type="compositionally biased region" description="Acidic residues" evidence="2">
    <location>
        <begin position="114"/>
        <end position="124"/>
    </location>
</feature>
<sequence>MGVRGVHPPVTWAQRKDLIFITIEVSDVQKSPTIILEDQKLIFKGKGGVENLTYEVEMEFHSEISQPESKFKVRPRNVEFALKKKQPGNYWPRLLKDTTKQHWLKVDFQRWRDEDDEEDEEDPRELDQMLKDMGGINDGLPDMNDINNEESSDSDDDDMPDLEEDKGTTEEAKDS</sequence>
<proteinExistence type="inferred from homology"/>
<comment type="similarity">
    <text evidence="1">Belongs to the p23/wos2 family.</text>
</comment>
<dbReference type="PANTHER" id="PTHR22932">
    <property type="entry name" value="TELOMERASE-BINDING PROTEIN P23 HSP90 CO-CHAPERONE"/>
    <property type="match status" value="1"/>
</dbReference>
<dbReference type="InterPro" id="IPR045250">
    <property type="entry name" value="p23-like"/>
</dbReference>
<evidence type="ECO:0000256" key="1">
    <source>
        <dbReference type="ARBA" id="ARBA00025733"/>
    </source>
</evidence>
<evidence type="ECO:0000259" key="3">
    <source>
        <dbReference type="PROSITE" id="PS51203"/>
    </source>
</evidence>
<keyword evidence="5" id="KW-1185">Reference proteome</keyword>
<dbReference type="STRING" id="307972.A0A2G8JSJ2"/>
<dbReference type="GO" id="GO:0005829">
    <property type="term" value="C:cytosol"/>
    <property type="evidence" value="ECO:0007669"/>
    <property type="project" value="TreeGrafter"/>
</dbReference>
<name>A0A2G8JSJ2_STIJA</name>
<dbReference type="GO" id="GO:0005634">
    <property type="term" value="C:nucleus"/>
    <property type="evidence" value="ECO:0007669"/>
    <property type="project" value="TreeGrafter"/>
</dbReference>
<dbReference type="Pfam" id="PF04969">
    <property type="entry name" value="CS"/>
    <property type="match status" value="1"/>
</dbReference>
<dbReference type="Gene3D" id="2.60.40.790">
    <property type="match status" value="1"/>
</dbReference>
<dbReference type="SUPFAM" id="SSF49764">
    <property type="entry name" value="HSP20-like chaperones"/>
    <property type="match status" value="1"/>
</dbReference>
<protein>
    <recommendedName>
        <fullName evidence="3">CS domain-containing protein</fullName>
    </recommendedName>
</protein>
<dbReference type="AlphaFoldDB" id="A0A2G8JSJ2"/>
<dbReference type="Proteomes" id="UP000230750">
    <property type="component" value="Unassembled WGS sequence"/>
</dbReference>
<feature type="compositionally biased region" description="Acidic residues" evidence="2">
    <location>
        <begin position="147"/>
        <end position="164"/>
    </location>
</feature>
<accession>A0A2G8JSJ2</accession>
<organism evidence="4 5">
    <name type="scientific">Stichopus japonicus</name>
    <name type="common">Sea cucumber</name>
    <dbReference type="NCBI Taxonomy" id="307972"/>
    <lineage>
        <taxon>Eukaryota</taxon>
        <taxon>Metazoa</taxon>
        <taxon>Echinodermata</taxon>
        <taxon>Eleutherozoa</taxon>
        <taxon>Echinozoa</taxon>
        <taxon>Holothuroidea</taxon>
        <taxon>Aspidochirotacea</taxon>
        <taxon>Aspidochirotida</taxon>
        <taxon>Stichopodidae</taxon>
        <taxon>Apostichopus</taxon>
    </lineage>
</organism>
<dbReference type="GO" id="GO:0051879">
    <property type="term" value="F:Hsp90 protein binding"/>
    <property type="evidence" value="ECO:0007669"/>
    <property type="project" value="InterPro"/>
</dbReference>
<feature type="region of interest" description="Disordered" evidence="2">
    <location>
        <begin position="112"/>
        <end position="175"/>
    </location>
</feature>
<gene>
    <name evidence="4" type="ORF">BSL78_24427</name>
</gene>